<protein>
    <submittedName>
        <fullName evidence="1">Uncharacterized protein</fullName>
    </submittedName>
</protein>
<gene>
    <name evidence="1" type="ORF">MAM1_0207c07996</name>
</gene>
<dbReference type="OrthoDB" id="2447509at2759"/>
<evidence type="ECO:0000313" key="1">
    <source>
        <dbReference type="EMBL" id="GAN08484.1"/>
    </source>
</evidence>
<dbReference type="AlphaFoldDB" id="A0A0C9MLQ9"/>
<evidence type="ECO:0000313" key="2">
    <source>
        <dbReference type="Proteomes" id="UP000053815"/>
    </source>
</evidence>
<reference evidence="1" key="1">
    <citation type="submission" date="2014-09" db="EMBL/GenBank/DDBJ databases">
        <title>Draft genome sequence of an oleaginous Mucoromycotina fungus Mucor ambiguus NBRC6742.</title>
        <authorList>
            <person name="Takeda I."/>
            <person name="Yamane N."/>
            <person name="Morita T."/>
            <person name="Tamano K."/>
            <person name="Machida M."/>
            <person name="Baker S."/>
            <person name="Koike H."/>
        </authorList>
    </citation>
    <scope>NUCLEOTIDE SEQUENCE</scope>
    <source>
        <strain evidence="1">NBRC 6742</strain>
    </source>
</reference>
<sequence length="120" mass="14061">MMHDISLFVDIFKTMEELSFEQPNGIENIQIIFRAESDTDIRRYNAPTVDEIGVLIVGDEAEGTGPHCINELHQHYDLLHYVLMFPTGELGWIYFRHLLTGHAIQHWHYRKRNKSPIISK</sequence>
<proteinExistence type="predicted"/>
<dbReference type="EMBL" id="DF836496">
    <property type="protein sequence ID" value="GAN08484.1"/>
    <property type="molecule type" value="Genomic_DNA"/>
</dbReference>
<name>A0A0C9MLQ9_9FUNG</name>
<dbReference type="STRING" id="91626.A0A0C9MLQ9"/>
<dbReference type="Proteomes" id="UP000053815">
    <property type="component" value="Unassembled WGS sequence"/>
</dbReference>
<organism evidence="1">
    <name type="scientific">Mucor ambiguus</name>
    <dbReference type="NCBI Taxonomy" id="91626"/>
    <lineage>
        <taxon>Eukaryota</taxon>
        <taxon>Fungi</taxon>
        <taxon>Fungi incertae sedis</taxon>
        <taxon>Mucoromycota</taxon>
        <taxon>Mucoromycotina</taxon>
        <taxon>Mucoromycetes</taxon>
        <taxon>Mucorales</taxon>
        <taxon>Mucorineae</taxon>
        <taxon>Mucoraceae</taxon>
        <taxon>Mucor</taxon>
    </lineage>
</organism>
<accession>A0A0C9MLQ9</accession>
<keyword evidence="2" id="KW-1185">Reference proteome</keyword>